<dbReference type="KEGG" id="atl:Athai_61400"/>
<feature type="domain" description="Polysaccharide lyase 8 N-terminal alpha-helical" evidence="7">
    <location>
        <begin position="50"/>
        <end position="379"/>
    </location>
</feature>
<name>A0A7R7DVI4_9ACTN</name>
<accession>A0A7R7DVI4</accession>
<dbReference type="InterPro" id="IPR011013">
    <property type="entry name" value="Gal_mutarotase_sf_dom"/>
</dbReference>
<comment type="similarity">
    <text evidence="1">Belongs to the polysaccharide lyase 8 family.</text>
</comment>
<feature type="active site" evidence="4">
    <location>
        <position position="286"/>
    </location>
</feature>
<evidence type="ECO:0000256" key="3">
    <source>
        <dbReference type="ARBA" id="ARBA00023239"/>
    </source>
</evidence>
<feature type="domain" description="Polysaccharide lyase family 8 C-terminal" evidence="6">
    <location>
        <begin position="686"/>
        <end position="747"/>
    </location>
</feature>
<proteinExistence type="inferred from homology"/>
<dbReference type="InterPro" id="IPR008929">
    <property type="entry name" value="Chondroitin_lyas"/>
</dbReference>
<dbReference type="RefSeq" id="WP_203964641.1">
    <property type="nucleotide sequence ID" value="NZ_AP023355.1"/>
</dbReference>
<dbReference type="AlphaFoldDB" id="A0A7R7DVI4"/>
<dbReference type="InterPro" id="IPR011071">
    <property type="entry name" value="Lyase_8-like_C"/>
</dbReference>
<dbReference type="Gene3D" id="2.60.220.10">
    <property type="entry name" value="Polysaccharide lyase family 8-like, C-terminal"/>
    <property type="match status" value="1"/>
</dbReference>
<dbReference type="EMBL" id="AP023355">
    <property type="protein sequence ID" value="BCJ38637.1"/>
    <property type="molecule type" value="Genomic_DNA"/>
</dbReference>
<dbReference type="GO" id="GO:0005975">
    <property type="term" value="P:carbohydrate metabolic process"/>
    <property type="evidence" value="ECO:0007669"/>
    <property type="project" value="InterPro"/>
</dbReference>
<dbReference type="InterPro" id="IPR038970">
    <property type="entry name" value="Lyase_8"/>
</dbReference>
<evidence type="ECO:0000313" key="9">
    <source>
        <dbReference type="Proteomes" id="UP000611640"/>
    </source>
</evidence>
<evidence type="ECO:0000259" key="6">
    <source>
        <dbReference type="Pfam" id="PF02884"/>
    </source>
</evidence>
<evidence type="ECO:0000256" key="4">
    <source>
        <dbReference type="PIRSR" id="PIRSR638970-1"/>
    </source>
</evidence>
<dbReference type="InterPro" id="IPR003159">
    <property type="entry name" value="Lyase_8_central_dom"/>
</dbReference>
<dbReference type="InterPro" id="IPR012970">
    <property type="entry name" value="Lyase_8_alpha_N"/>
</dbReference>
<dbReference type="PANTHER" id="PTHR38481:SF1">
    <property type="entry name" value="HYALURONATE LYASE"/>
    <property type="match status" value="1"/>
</dbReference>
<dbReference type="SUPFAM" id="SSF74650">
    <property type="entry name" value="Galactose mutarotase-like"/>
    <property type="match status" value="1"/>
</dbReference>
<evidence type="ECO:0000256" key="1">
    <source>
        <dbReference type="ARBA" id="ARBA00006699"/>
    </source>
</evidence>
<dbReference type="Proteomes" id="UP000611640">
    <property type="component" value="Chromosome"/>
</dbReference>
<dbReference type="Pfam" id="PF08124">
    <property type="entry name" value="Lyase_8_N"/>
    <property type="match status" value="1"/>
</dbReference>
<dbReference type="InterPro" id="IPR004103">
    <property type="entry name" value="Lyase_8_C"/>
</dbReference>
<dbReference type="Pfam" id="PF02278">
    <property type="entry name" value="Lyase_8"/>
    <property type="match status" value="1"/>
</dbReference>
<organism evidence="8 9">
    <name type="scientific">Actinocatenispora thailandica</name>
    <dbReference type="NCBI Taxonomy" id="227318"/>
    <lineage>
        <taxon>Bacteria</taxon>
        <taxon>Bacillati</taxon>
        <taxon>Actinomycetota</taxon>
        <taxon>Actinomycetes</taxon>
        <taxon>Micromonosporales</taxon>
        <taxon>Micromonosporaceae</taxon>
        <taxon>Actinocatenispora</taxon>
    </lineage>
</organism>
<evidence type="ECO:0000259" key="5">
    <source>
        <dbReference type="Pfam" id="PF02278"/>
    </source>
</evidence>
<dbReference type="SUPFAM" id="SSF48230">
    <property type="entry name" value="Chondroitin AC/alginate lyase"/>
    <property type="match status" value="1"/>
</dbReference>
<dbReference type="PROSITE" id="PS51318">
    <property type="entry name" value="TAT"/>
    <property type="match status" value="1"/>
</dbReference>
<dbReference type="GO" id="GO:0030246">
    <property type="term" value="F:carbohydrate binding"/>
    <property type="evidence" value="ECO:0007669"/>
    <property type="project" value="InterPro"/>
</dbReference>
<evidence type="ECO:0000313" key="8">
    <source>
        <dbReference type="EMBL" id="BCJ38637.1"/>
    </source>
</evidence>
<dbReference type="InterPro" id="IPR006311">
    <property type="entry name" value="TAT_signal"/>
</dbReference>
<keyword evidence="3 8" id="KW-0456">Lyase</keyword>
<dbReference type="Gene3D" id="2.70.98.10">
    <property type="match status" value="1"/>
</dbReference>
<dbReference type="GO" id="GO:0005576">
    <property type="term" value="C:extracellular region"/>
    <property type="evidence" value="ECO:0007669"/>
    <property type="project" value="InterPro"/>
</dbReference>
<keyword evidence="9" id="KW-1185">Reference proteome</keyword>
<gene>
    <name evidence="8" type="ORF">Athai_61400</name>
</gene>
<dbReference type="SUPFAM" id="SSF49863">
    <property type="entry name" value="Hyaluronate lyase-like, C-terminal domain"/>
    <property type="match status" value="1"/>
</dbReference>
<dbReference type="PANTHER" id="PTHR38481">
    <property type="entry name" value="HYALURONATE LYASE"/>
    <property type="match status" value="1"/>
</dbReference>
<dbReference type="Pfam" id="PF02884">
    <property type="entry name" value="Lyase_8_C"/>
    <property type="match status" value="1"/>
</dbReference>
<dbReference type="GO" id="GO:0016837">
    <property type="term" value="F:carbon-oxygen lyase activity, acting on polysaccharides"/>
    <property type="evidence" value="ECO:0007669"/>
    <property type="project" value="UniProtKB-ARBA"/>
</dbReference>
<keyword evidence="2" id="KW-0732">Signal</keyword>
<dbReference type="CDD" id="cd01083">
    <property type="entry name" value="GAG_Lyase"/>
    <property type="match status" value="1"/>
</dbReference>
<reference evidence="8 9" key="1">
    <citation type="submission" date="2020-08" db="EMBL/GenBank/DDBJ databases">
        <title>Whole genome shotgun sequence of Actinocatenispora thailandica NBRC 105041.</title>
        <authorList>
            <person name="Komaki H."/>
            <person name="Tamura T."/>
        </authorList>
    </citation>
    <scope>NUCLEOTIDE SEQUENCE [LARGE SCALE GENOMIC DNA]</scope>
    <source>
        <strain evidence="8 9">NBRC 105041</strain>
    </source>
</reference>
<dbReference type="Gene3D" id="1.50.10.100">
    <property type="entry name" value="Chondroitin AC/alginate lyase"/>
    <property type="match status" value="1"/>
</dbReference>
<feature type="active site" evidence="4">
    <location>
        <position position="277"/>
    </location>
</feature>
<protein>
    <submittedName>
        <fullName evidence="8">Lyase</fullName>
    </submittedName>
</protein>
<feature type="active site" evidence="4">
    <location>
        <position position="340"/>
    </location>
</feature>
<evidence type="ECO:0000256" key="2">
    <source>
        <dbReference type="ARBA" id="ARBA00022729"/>
    </source>
</evidence>
<sequence>MSLHSGARVARRTLLGAVGVGAVAGLAGLPSLASADTPPAKPTDALRQRWFDQLTGGTDLDPTDPDIAVAVRRIERAATSALSTLDTSADRTALWADLASPTASHDVTANFSRIAQIANSWATVGTAHHADQTVADAILGALDWMSDNRYSPALARYDNDWDWEIGAPTQLNNTMVLLYDVLGTERLARLTGAVDFYTPDPNLWRVDRQIATGANRVWIATVVAIRAVLDGDTDALLRVRDALSDVEGGGANSIFAYADGGNGTGEGFYADGSYLQHWKHPYNGGYGKELLNTLSKLLHLIGNSDWQVTDPDAGNVYAWVDNAFDPLLIRGDVVQSVCGREIARPSKQGHVPAQTVIEATLRLAPAAPADTATHLTALAKRWITEDTYRDFLTVTDISSLVAARSVLASAVTADPRPVRHKQYPQMDKAVHRRPTFSYSVSAYSSRIYDYESIQRENLHGWHLSDGMVLLYTDDLGHYSGDYWPTVDPYRLAGITVDSTRLADSAEQRTVSAADWVGGAVVPRHTLAGYGMDLRGVGSTLRAYKSWFFVDDAIVCVGSGITGGAATVETIVENRKLTDPAVQFTVDGAAHGGTGTLARVSWCHLAGTGGYVFPDRPTLHALREQRTHTWREINLKYGTDTPVTRTYQTLWQDHGVAPTAGCYRYVQLPMASAATTARWASTPPVEVTASTDTVHAVRGPGLLAANFFAAGRTGLLTADGACSAVLVRRGSGSTLAVADPTQLRGTVTVELDGARRLVSAADGVQVTARPGGVRVVVDTTARTPGATATVEFEEG</sequence>
<feature type="domain" description="Polysaccharide lyase family 8 central" evidence="5">
    <location>
        <begin position="420"/>
        <end position="670"/>
    </location>
</feature>
<evidence type="ECO:0000259" key="7">
    <source>
        <dbReference type="Pfam" id="PF08124"/>
    </source>
</evidence>
<dbReference type="InterPro" id="IPR014718">
    <property type="entry name" value="GH-type_carb-bd"/>
</dbReference>